<sequence>MRYVALGDSYAAGVGGAARRNACWRADDGYPVQVARRLGLDVAYNACLGAVVADVLAHQVAPLGPDTTHVSVTVGGNDIGFVPVLIAAAEPGWMANSDVSIDHALIAMRQVLPGRLDQLFAEVTGRAPNAYVVATAYPRLFKGVDCNLATFFSPHEMERLNAAADELGSVIAAAARRAGIRYAGVGTRFAGHAVCDDPEWINGVSWPVEGSFHPNSLGHNAYADVVASALAAKGISPEAGAAVEIVEGPCVPGSAPTFSIPDLLSARSLDGAREYGLDPAEVERLARQLYAGLDAAQGALRPSEETYAAAARLAELDAVARARRGEVQMDG</sequence>
<evidence type="ECO:0000313" key="4">
    <source>
        <dbReference type="EMBL" id="CCH73039.1"/>
    </source>
</evidence>
<keyword evidence="4" id="KW-0378">Hydrolase</keyword>
<proteinExistence type="predicted"/>
<dbReference type="Gene3D" id="3.40.50.1110">
    <property type="entry name" value="SGNH hydrolase"/>
    <property type="match status" value="1"/>
</dbReference>
<feature type="domain" description="SGNH hydrolase-type esterase" evidence="3">
    <location>
        <begin position="5"/>
        <end position="220"/>
    </location>
</feature>
<keyword evidence="2" id="KW-1015">Disulfide bond</keyword>
<dbReference type="SUPFAM" id="SSF52266">
    <property type="entry name" value="SGNH hydrolase"/>
    <property type="match status" value="1"/>
</dbReference>
<feature type="active site" evidence="1">
    <location>
        <position position="213"/>
    </location>
</feature>
<dbReference type="AlphaFoldDB" id="W6K3C6"/>
<evidence type="ECO:0000313" key="5">
    <source>
        <dbReference type="Proteomes" id="UP000035763"/>
    </source>
</evidence>
<dbReference type="CDD" id="cd01823">
    <property type="entry name" value="SEST_like"/>
    <property type="match status" value="1"/>
</dbReference>
<dbReference type="Pfam" id="PF13472">
    <property type="entry name" value="Lipase_GDSL_2"/>
    <property type="match status" value="1"/>
</dbReference>
<dbReference type="GO" id="GO:0019433">
    <property type="term" value="P:triglyceride catabolic process"/>
    <property type="evidence" value="ECO:0007669"/>
    <property type="project" value="TreeGrafter"/>
</dbReference>
<gene>
    <name evidence="4" type="ORF">BN11_2290021</name>
</gene>
<dbReference type="STRING" id="1193182.BN11_2290021"/>
<feature type="disulfide bond" evidence="2">
    <location>
        <begin position="23"/>
        <end position="47"/>
    </location>
</feature>
<dbReference type="InterPro" id="IPR036514">
    <property type="entry name" value="SGNH_hydro_sf"/>
</dbReference>
<evidence type="ECO:0000259" key="3">
    <source>
        <dbReference type="Pfam" id="PF13472"/>
    </source>
</evidence>
<dbReference type="InterPro" id="IPR037460">
    <property type="entry name" value="SEST-like"/>
</dbReference>
<dbReference type="PANTHER" id="PTHR37981:SF1">
    <property type="entry name" value="SGNH HYDROLASE-TYPE ESTERASE DOMAIN-CONTAINING PROTEIN"/>
    <property type="match status" value="1"/>
</dbReference>
<organism evidence="4 5">
    <name type="scientific">Nostocoides australiense Ben110</name>
    <dbReference type="NCBI Taxonomy" id="1193182"/>
    <lineage>
        <taxon>Bacteria</taxon>
        <taxon>Bacillati</taxon>
        <taxon>Actinomycetota</taxon>
        <taxon>Actinomycetes</taxon>
        <taxon>Micrococcales</taxon>
        <taxon>Intrasporangiaceae</taxon>
        <taxon>Nostocoides</taxon>
    </lineage>
</organism>
<keyword evidence="5" id="KW-1185">Reference proteome</keyword>
<accession>W6K3C6</accession>
<dbReference type="InterPro" id="IPR013830">
    <property type="entry name" value="SGNH_hydro"/>
</dbReference>
<reference evidence="4 5" key="1">
    <citation type="journal article" date="2013" name="ISME J.">
        <title>A metabolic model for members of the genus Tetrasphaera involved in enhanced biological phosphorus removal.</title>
        <authorList>
            <person name="Kristiansen R."/>
            <person name="Nguyen H.T.T."/>
            <person name="Saunders A.M."/>
            <person name="Nielsen J.L."/>
            <person name="Wimmer R."/>
            <person name="Le V.Q."/>
            <person name="McIlroy S.J."/>
            <person name="Petrovski S."/>
            <person name="Seviour R.J."/>
            <person name="Calteau A."/>
            <person name="Nielsen K.L."/>
            <person name="Nielsen P.H."/>
        </authorList>
    </citation>
    <scope>NUCLEOTIDE SEQUENCE [LARGE SCALE GENOMIC DNA]</scope>
    <source>
        <strain evidence="4 5">Ben110</strain>
    </source>
</reference>
<dbReference type="PANTHER" id="PTHR37981">
    <property type="entry name" value="LIPASE 2"/>
    <property type="match status" value="1"/>
</dbReference>
<dbReference type="OrthoDB" id="5503950at2"/>
<protein>
    <submittedName>
        <fullName evidence="4">Putative secreted hydrolase</fullName>
    </submittedName>
</protein>
<feature type="active site" description="Nucleophile" evidence="1">
    <location>
        <position position="9"/>
    </location>
</feature>
<dbReference type="GO" id="GO:0004806">
    <property type="term" value="F:triacylglycerol lipase activity"/>
    <property type="evidence" value="ECO:0007669"/>
    <property type="project" value="TreeGrafter"/>
</dbReference>
<evidence type="ECO:0000256" key="2">
    <source>
        <dbReference type="PIRSR" id="PIRSR637460-2"/>
    </source>
</evidence>
<dbReference type="RefSeq" id="WP_048698525.1">
    <property type="nucleotide sequence ID" value="NZ_HG764815.1"/>
</dbReference>
<name>W6K3C6_9MICO</name>
<dbReference type="EMBL" id="CAJA01000145">
    <property type="protein sequence ID" value="CCH73039.1"/>
    <property type="molecule type" value="Genomic_DNA"/>
</dbReference>
<evidence type="ECO:0000256" key="1">
    <source>
        <dbReference type="PIRSR" id="PIRSR637460-1"/>
    </source>
</evidence>
<comment type="caution">
    <text evidence="4">The sequence shown here is derived from an EMBL/GenBank/DDBJ whole genome shotgun (WGS) entry which is preliminary data.</text>
</comment>
<dbReference type="Proteomes" id="UP000035763">
    <property type="component" value="Unassembled WGS sequence"/>
</dbReference>